<evidence type="ECO:0000313" key="2">
    <source>
        <dbReference type="EMBL" id="UZW76087.1"/>
    </source>
</evidence>
<organism evidence="2 3">
    <name type="scientific">Alkalimarinus sediminis</name>
    <dbReference type="NCBI Taxonomy" id="1632866"/>
    <lineage>
        <taxon>Bacteria</taxon>
        <taxon>Pseudomonadati</taxon>
        <taxon>Pseudomonadota</taxon>
        <taxon>Gammaproteobacteria</taxon>
        <taxon>Alteromonadales</taxon>
        <taxon>Alteromonadaceae</taxon>
        <taxon>Alkalimarinus</taxon>
    </lineage>
</organism>
<dbReference type="EMBL" id="CP101527">
    <property type="protein sequence ID" value="UZW76087.1"/>
    <property type="molecule type" value="Genomic_DNA"/>
</dbReference>
<keyword evidence="1" id="KW-0812">Transmembrane</keyword>
<dbReference type="AlphaFoldDB" id="A0A9E8KRI0"/>
<protein>
    <recommendedName>
        <fullName evidence="4">Cation/multidrug efflux pump</fullName>
    </recommendedName>
</protein>
<keyword evidence="3" id="KW-1185">Reference proteome</keyword>
<reference evidence="2" key="1">
    <citation type="submission" date="2022-07" db="EMBL/GenBank/DDBJ databases">
        <title>Alkalimarinus sp. nov., isolated from gut of a Alitta virens.</title>
        <authorList>
            <person name="Yang A.I."/>
            <person name="Shin N.-R."/>
        </authorList>
    </citation>
    <scope>NUCLEOTIDE SEQUENCE</scope>
    <source>
        <strain evidence="2">FA028</strain>
    </source>
</reference>
<dbReference type="Proteomes" id="UP001164472">
    <property type="component" value="Chromosome"/>
</dbReference>
<sequence>MLYMILGVCLALLAIALIGVSLKVLLGRRWILAWLRGTASLFAIVFSFAMLAVAWDFISYGVITQDKTIATVGVKEVADKQFELTVAIPDGEKQRYTVKGDLWQLDVRVINWGGPLKMIGLESGYRLDRLSGRYISLESERSAERTVYDISGVATLTDVWTLVSNNSWLPWIEAKYGSATYLPMKDGALYAVSLNDEGVFAKPLNGPAESAVETWQ</sequence>
<evidence type="ECO:0008006" key="4">
    <source>
        <dbReference type="Google" id="ProtNLM"/>
    </source>
</evidence>
<dbReference type="KEGG" id="asem:NNL22_05760"/>
<name>A0A9E8KRI0_9ALTE</name>
<keyword evidence="1" id="KW-1133">Transmembrane helix</keyword>
<keyword evidence="1" id="KW-0472">Membrane</keyword>
<gene>
    <name evidence="2" type="ORF">NNL22_05760</name>
</gene>
<evidence type="ECO:0000256" key="1">
    <source>
        <dbReference type="SAM" id="Phobius"/>
    </source>
</evidence>
<accession>A0A9E8KRI0</accession>
<dbReference type="RefSeq" id="WP_251811903.1">
    <property type="nucleotide sequence ID" value="NZ_CP101527.1"/>
</dbReference>
<evidence type="ECO:0000313" key="3">
    <source>
        <dbReference type="Proteomes" id="UP001164472"/>
    </source>
</evidence>
<feature type="transmembrane region" description="Helical" evidence="1">
    <location>
        <begin position="39"/>
        <end position="58"/>
    </location>
</feature>
<proteinExistence type="predicted"/>